<reference evidence="2 3" key="1">
    <citation type="journal article" date="2018" name="Sci. Rep.">
        <title>Genomic signatures of local adaptation to the degree of environmental predictability in rotifers.</title>
        <authorList>
            <person name="Franch-Gras L."/>
            <person name="Hahn C."/>
            <person name="Garcia-Roger E.M."/>
            <person name="Carmona M.J."/>
            <person name="Serra M."/>
            <person name="Gomez A."/>
        </authorList>
    </citation>
    <scope>NUCLEOTIDE SEQUENCE [LARGE SCALE GENOMIC DNA]</scope>
    <source>
        <strain evidence="2">HYR1</strain>
    </source>
</reference>
<dbReference type="Proteomes" id="UP000276133">
    <property type="component" value="Unassembled WGS sequence"/>
</dbReference>
<organism evidence="2 3">
    <name type="scientific">Brachionus plicatilis</name>
    <name type="common">Marine rotifer</name>
    <name type="synonym">Brachionus muelleri</name>
    <dbReference type="NCBI Taxonomy" id="10195"/>
    <lineage>
        <taxon>Eukaryota</taxon>
        <taxon>Metazoa</taxon>
        <taxon>Spiralia</taxon>
        <taxon>Gnathifera</taxon>
        <taxon>Rotifera</taxon>
        <taxon>Eurotatoria</taxon>
        <taxon>Monogononta</taxon>
        <taxon>Pseudotrocha</taxon>
        <taxon>Ploima</taxon>
        <taxon>Brachionidae</taxon>
        <taxon>Brachionus</taxon>
    </lineage>
</organism>
<comment type="caution">
    <text evidence="2">The sequence shown here is derived from an EMBL/GenBank/DDBJ whole genome shotgun (WGS) entry which is preliminary data.</text>
</comment>
<keyword evidence="3" id="KW-1185">Reference proteome</keyword>
<evidence type="ECO:0000256" key="1">
    <source>
        <dbReference type="SAM" id="MobiDB-lite"/>
    </source>
</evidence>
<feature type="region of interest" description="Disordered" evidence="1">
    <location>
        <begin position="17"/>
        <end position="43"/>
    </location>
</feature>
<name>A0A3M7QVM6_BRAPC</name>
<sequence>MFWYRYFNKKSSKLEAGAASLDPGKNPGLRNRGFGQRGLGTSPGLKFRRRIKSEYKNKKFTFYIETNNKHVSNPMIKINCGENLKTGAEAMAMQHITYTSLYHKNK</sequence>
<dbReference type="EMBL" id="REGN01004955">
    <property type="protein sequence ID" value="RNA15406.1"/>
    <property type="molecule type" value="Genomic_DNA"/>
</dbReference>
<evidence type="ECO:0000313" key="2">
    <source>
        <dbReference type="EMBL" id="RNA15406.1"/>
    </source>
</evidence>
<proteinExistence type="predicted"/>
<protein>
    <submittedName>
        <fullName evidence="2">Uncharacterized protein</fullName>
    </submittedName>
</protein>
<gene>
    <name evidence="2" type="ORF">BpHYR1_054589</name>
</gene>
<dbReference type="AlphaFoldDB" id="A0A3M7QVM6"/>
<evidence type="ECO:0000313" key="3">
    <source>
        <dbReference type="Proteomes" id="UP000276133"/>
    </source>
</evidence>
<accession>A0A3M7QVM6</accession>